<evidence type="ECO:0000313" key="5">
    <source>
        <dbReference type="EMBL" id="GHO47129.1"/>
    </source>
</evidence>
<dbReference type="RefSeq" id="WP_220196435.1">
    <property type="nucleotide sequence ID" value="NZ_BNJF01000002.1"/>
</dbReference>
<proteinExistence type="inferred from homology"/>
<sequence>MTTVQQRKLSFPLTEGKLCIDGQWRPARDGKTRPILNPATEEAITFVAETTASDVEDAITAASKAFTSDAWRKLNVYERAQTLMRIGDLIEEEANGGS</sequence>
<reference evidence="5" key="1">
    <citation type="submission" date="2020-10" db="EMBL/GenBank/DDBJ databases">
        <title>Taxonomic study of unclassified bacteria belonging to the class Ktedonobacteria.</title>
        <authorList>
            <person name="Yabe S."/>
            <person name="Wang C.M."/>
            <person name="Zheng Y."/>
            <person name="Sakai Y."/>
            <person name="Cavaletti L."/>
            <person name="Monciardini P."/>
            <person name="Donadio S."/>
        </authorList>
    </citation>
    <scope>NUCLEOTIDE SEQUENCE</scope>
    <source>
        <strain evidence="5">SOSP1-1</strain>
    </source>
</reference>
<evidence type="ECO:0000256" key="3">
    <source>
        <dbReference type="ARBA" id="ARBA00023027"/>
    </source>
</evidence>
<dbReference type="Proteomes" id="UP000612362">
    <property type="component" value="Unassembled WGS sequence"/>
</dbReference>
<dbReference type="InterPro" id="IPR015590">
    <property type="entry name" value="Aldehyde_DH_dom"/>
</dbReference>
<keyword evidence="2" id="KW-0560">Oxidoreductase</keyword>
<evidence type="ECO:0000259" key="4">
    <source>
        <dbReference type="Pfam" id="PF00171"/>
    </source>
</evidence>
<dbReference type="Pfam" id="PF00171">
    <property type="entry name" value="Aldedh"/>
    <property type="match status" value="1"/>
</dbReference>
<feature type="domain" description="Aldehyde dehydrogenase" evidence="4">
    <location>
        <begin position="24"/>
        <end position="94"/>
    </location>
</feature>
<dbReference type="Gene3D" id="3.40.605.10">
    <property type="entry name" value="Aldehyde Dehydrogenase, Chain A, domain 1"/>
    <property type="match status" value="1"/>
</dbReference>
<dbReference type="EMBL" id="BNJF01000002">
    <property type="protein sequence ID" value="GHO47129.1"/>
    <property type="molecule type" value="Genomic_DNA"/>
</dbReference>
<dbReference type="AlphaFoldDB" id="A0A8J3I0L9"/>
<dbReference type="SUPFAM" id="SSF53720">
    <property type="entry name" value="ALDH-like"/>
    <property type="match status" value="1"/>
</dbReference>
<dbReference type="GO" id="GO:0016491">
    <property type="term" value="F:oxidoreductase activity"/>
    <property type="evidence" value="ECO:0007669"/>
    <property type="project" value="UniProtKB-KW"/>
</dbReference>
<protein>
    <recommendedName>
        <fullName evidence="4">Aldehyde dehydrogenase domain-containing protein</fullName>
    </recommendedName>
</protein>
<evidence type="ECO:0000256" key="2">
    <source>
        <dbReference type="ARBA" id="ARBA00023002"/>
    </source>
</evidence>
<accession>A0A8J3I0L9</accession>
<dbReference type="InterPro" id="IPR016161">
    <property type="entry name" value="Ald_DH/histidinol_DH"/>
</dbReference>
<dbReference type="PANTHER" id="PTHR43860:SF2">
    <property type="entry name" value="BETAINE ALDEHYDE DEHYDROGENASE-RELATED"/>
    <property type="match status" value="1"/>
</dbReference>
<dbReference type="InterPro" id="IPR016162">
    <property type="entry name" value="Ald_DH_N"/>
</dbReference>
<organism evidence="5 6">
    <name type="scientific">Ktedonospora formicarum</name>
    <dbReference type="NCBI Taxonomy" id="2778364"/>
    <lineage>
        <taxon>Bacteria</taxon>
        <taxon>Bacillati</taxon>
        <taxon>Chloroflexota</taxon>
        <taxon>Ktedonobacteria</taxon>
        <taxon>Ktedonobacterales</taxon>
        <taxon>Ktedonobacteraceae</taxon>
        <taxon>Ktedonospora</taxon>
    </lineage>
</organism>
<name>A0A8J3I0L9_9CHLR</name>
<comment type="caution">
    <text evidence="5">The sequence shown here is derived from an EMBL/GenBank/DDBJ whole genome shotgun (WGS) entry which is preliminary data.</text>
</comment>
<dbReference type="PANTHER" id="PTHR43860">
    <property type="entry name" value="BETAINE ALDEHYDE DEHYDROGENASE"/>
    <property type="match status" value="1"/>
</dbReference>
<comment type="similarity">
    <text evidence="1">Belongs to the aldehyde dehydrogenase family.</text>
</comment>
<evidence type="ECO:0000313" key="6">
    <source>
        <dbReference type="Proteomes" id="UP000612362"/>
    </source>
</evidence>
<keyword evidence="3" id="KW-0520">NAD</keyword>
<evidence type="ECO:0000256" key="1">
    <source>
        <dbReference type="ARBA" id="ARBA00009986"/>
    </source>
</evidence>
<keyword evidence="6" id="KW-1185">Reference proteome</keyword>
<gene>
    <name evidence="5" type="ORF">KSX_52920</name>
</gene>